<proteinExistence type="predicted"/>
<protein>
    <submittedName>
        <fullName evidence="2">DUF4268 domain-containing protein</fullName>
    </submittedName>
</protein>
<feature type="domain" description="DUF4268" evidence="1">
    <location>
        <begin position="130"/>
        <end position="192"/>
    </location>
</feature>
<feature type="non-terminal residue" evidence="2">
    <location>
        <position position="257"/>
    </location>
</feature>
<name>A0A938B2X1_UNCTE</name>
<gene>
    <name evidence="2" type="ORF">FJZ47_11665</name>
</gene>
<dbReference type="Proteomes" id="UP000712673">
    <property type="component" value="Unassembled WGS sequence"/>
</dbReference>
<sequence length="257" mass="29951">MFLFKTSGATLASVVKNQKHAFKGYPRDWDVGEVVLISKNIADCGRGERQIQYVMALDSIRPIEPGESERYWPGTEGRWHYLVQCRDTQRINHPFNLQEALGVSATEYKAVMTFKRFNPEHERRIRAFLNLREPGLRQLLEARDAIEQEIGVPLVWDPNPEATDKVIAIYRDADLSHRNRWPKYLQWLMARLVSYTPTLPHPHGELESYHIEGTKKSRYTTYYERNPFYREKAIAIHGLVCMACEMDFEAKYGSWGA</sequence>
<evidence type="ECO:0000259" key="1">
    <source>
        <dbReference type="Pfam" id="PF14088"/>
    </source>
</evidence>
<accession>A0A938B2X1</accession>
<reference evidence="2" key="1">
    <citation type="submission" date="2019-03" db="EMBL/GenBank/DDBJ databases">
        <title>Lake Tanganyika Metagenome-Assembled Genomes (MAGs).</title>
        <authorList>
            <person name="Tran P."/>
        </authorList>
    </citation>
    <scope>NUCLEOTIDE SEQUENCE</scope>
    <source>
        <strain evidence="2">K_DeepCast_65m_m2_066</strain>
    </source>
</reference>
<comment type="caution">
    <text evidence="2">The sequence shown here is derived from an EMBL/GenBank/DDBJ whole genome shotgun (WGS) entry which is preliminary data.</text>
</comment>
<dbReference type="InterPro" id="IPR025364">
    <property type="entry name" value="DUF4268"/>
</dbReference>
<dbReference type="Pfam" id="PF14088">
    <property type="entry name" value="DUF4268"/>
    <property type="match status" value="1"/>
</dbReference>
<dbReference type="AlphaFoldDB" id="A0A938B2X1"/>
<evidence type="ECO:0000313" key="3">
    <source>
        <dbReference type="Proteomes" id="UP000712673"/>
    </source>
</evidence>
<organism evidence="2 3">
    <name type="scientific">Tectimicrobiota bacterium</name>
    <dbReference type="NCBI Taxonomy" id="2528274"/>
    <lineage>
        <taxon>Bacteria</taxon>
        <taxon>Pseudomonadati</taxon>
        <taxon>Nitrospinota/Tectimicrobiota group</taxon>
        <taxon>Candidatus Tectimicrobiota</taxon>
    </lineage>
</organism>
<evidence type="ECO:0000313" key="2">
    <source>
        <dbReference type="EMBL" id="MBM3224444.1"/>
    </source>
</evidence>
<dbReference type="EMBL" id="VGLS01000329">
    <property type="protein sequence ID" value="MBM3224444.1"/>
    <property type="molecule type" value="Genomic_DNA"/>
</dbReference>